<dbReference type="PANTHER" id="PTHR32448">
    <property type="entry name" value="OS08G0158400 PROTEIN"/>
    <property type="match status" value="1"/>
</dbReference>
<dbReference type="GO" id="GO:0016491">
    <property type="term" value="F:oxidoreductase activity"/>
    <property type="evidence" value="ECO:0007669"/>
    <property type="project" value="InterPro"/>
</dbReference>
<name>A0AAV3NZM4_LITER</name>
<keyword evidence="13" id="KW-1185">Reference proteome</keyword>
<keyword evidence="7" id="KW-0274">FAD</keyword>
<dbReference type="FunFam" id="3.30.43.10:FF:000004">
    <property type="entry name" value="Berberine bridge enzyme-like 15"/>
    <property type="match status" value="1"/>
</dbReference>
<dbReference type="Pfam" id="PF01565">
    <property type="entry name" value="FAD_binding_4"/>
    <property type="match status" value="1"/>
</dbReference>
<dbReference type="Pfam" id="PF08031">
    <property type="entry name" value="BBE"/>
    <property type="match status" value="1"/>
</dbReference>
<keyword evidence="9" id="KW-0325">Glycoprotein</keyword>
<dbReference type="Gene3D" id="3.30.465.10">
    <property type="match status" value="1"/>
</dbReference>
<evidence type="ECO:0000256" key="8">
    <source>
        <dbReference type="ARBA" id="ARBA00023157"/>
    </source>
</evidence>
<sequence length="532" mass="59685">MNFLYFVVFLCLCSFSIGAKDNTYNGFVQCLIANKIPNSEIQKLVFTPTSKSFTPVLQSYIRNRRFNLSTTPKPNIIITPLQEFHVQAVVICSKKLGMQLKIRSGGHDYEGLSYVTKNGPFSLLDMSNLRAIDVSIPDETAWVQSGALLGELYYRIWEKSKVHAYPGGVCSLVGVGGHIAGAGYGNLLRKYGLTIDNLIDAKIVDVQGRLLDRKAMGEDLFWAIRGGGGASFGVIVSYRIQLVRVPPVVTTFQVEKTVAQNATDLLFRWQSIAPKIDPNLFIRVLVQPNSETDAATKVTQKSVKVSFIAEYLGTADSLETLMDKEFPQLGLKKQDCRESSWIDSVLFWDNFDNKTKPEILLDRQHNTYNYLKRKSDYIQTPIPVEGLTSLFKKMSELQKVGLVFNQLGGKMDEIASTATAFPHRAGNIFMIQYSMNWDEDGAEIANIGLTKQLFELMTPYVSKNPRQAFLNYRDVDIGINDHSPTTSYKQGKVYGLKLYNTNFDRLVKIKTAVDPENLFRNDQSIPTAPKGP</sequence>
<comment type="pathway">
    <text evidence="2">Alkaloid biosynthesis.</text>
</comment>
<dbReference type="InterPro" id="IPR012951">
    <property type="entry name" value="BBE"/>
</dbReference>
<evidence type="ECO:0000256" key="6">
    <source>
        <dbReference type="ARBA" id="ARBA00022729"/>
    </source>
</evidence>
<reference evidence="12 13" key="1">
    <citation type="submission" date="2024-01" db="EMBL/GenBank/DDBJ databases">
        <title>The complete chloroplast genome sequence of Lithospermum erythrorhizon: insights into the phylogenetic relationship among Boraginaceae species and the maternal lineages of purple gromwells.</title>
        <authorList>
            <person name="Okada T."/>
            <person name="Watanabe K."/>
        </authorList>
    </citation>
    <scope>NUCLEOTIDE SEQUENCE [LARGE SCALE GENOMIC DNA]</scope>
</reference>
<evidence type="ECO:0000256" key="9">
    <source>
        <dbReference type="ARBA" id="ARBA00023180"/>
    </source>
</evidence>
<keyword evidence="4" id="KW-0017">Alkaloid metabolism</keyword>
<keyword evidence="6 10" id="KW-0732">Signal</keyword>
<keyword evidence="5" id="KW-0285">Flavoprotein</keyword>
<dbReference type="InterPro" id="IPR016166">
    <property type="entry name" value="FAD-bd_PCMH"/>
</dbReference>
<evidence type="ECO:0000256" key="5">
    <source>
        <dbReference type="ARBA" id="ARBA00022630"/>
    </source>
</evidence>
<comment type="caution">
    <text evidence="12">The sequence shown here is derived from an EMBL/GenBank/DDBJ whole genome shotgun (WGS) entry which is preliminary data.</text>
</comment>
<dbReference type="SUPFAM" id="SSF56176">
    <property type="entry name" value="FAD-binding/transporter-associated domain-like"/>
    <property type="match status" value="1"/>
</dbReference>
<evidence type="ECO:0000256" key="1">
    <source>
        <dbReference type="ARBA" id="ARBA00001974"/>
    </source>
</evidence>
<evidence type="ECO:0000259" key="11">
    <source>
        <dbReference type="PROSITE" id="PS51387"/>
    </source>
</evidence>
<evidence type="ECO:0000256" key="2">
    <source>
        <dbReference type="ARBA" id="ARBA00004913"/>
    </source>
</evidence>
<dbReference type="Gene3D" id="3.40.462.20">
    <property type="match status" value="1"/>
</dbReference>
<dbReference type="PROSITE" id="PS51387">
    <property type="entry name" value="FAD_PCMH"/>
    <property type="match status" value="1"/>
</dbReference>
<dbReference type="EMBL" id="BAABME010000709">
    <property type="protein sequence ID" value="GAA0144877.1"/>
    <property type="molecule type" value="Genomic_DNA"/>
</dbReference>
<dbReference type="GO" id="GO:0071949">
    <property type="term" value="F:FAD binding"/>
    <property type="evidence" value="ECO:0007669"/>
    <property type="project" value="InterPro"/>
</dbReference>
<dbReference type="Gene3D" id="3.30.43.10">
    <property type="entry name" value="Uridine Diphospho-n-acetylenolpyruvylglucosamine Reductase, domain 2"/>
    <property type="match status" value="1"/>
</dbReference>
<dbReference type="InterPro" id="IPR016167">
    <property type="entry name" value="FAD-bd_PCMH_sub1"/>
</dbReference>
<dbReference type="InterPro" id="IPR036318">
    <property type="entry name" value="FAD-bd_PCMH-like_sf"/>
</dbReference>
<dbReference type="InterPro" id="IPR006094">
    <property type="entry name" value="Oxid_FAD_bind_N"/>
</dbReference>
<feature type="chain" id="PRO_5043898577" description="FAD-binding PCMH-type domain-containing protein" evidence="10">
    <location>
        <begin position="19"/>
        <end position="532"/>
    </location>
</feature>
<protein>
    <recommendedName>
        <fullName evidence="11">FAD-binding PCMH-type domain-containing protein</fullName>
    </recommendedName>
</protein>
<feature type="domain" description="FAD-binding PCMH-type" evidence="11">
    <location>
        <begin position="70"/>
        <end position="245"/>
    </location>
</feature>
<evidence type="ECO:0000313" key="12">
    <source>
        <dbReference type="EMBL" id="GAA0144877.1"/>
    </source>
</evidence>
<organism evidence="12 13">
    <name type="scientific">Lithospermum erythrorhizon</name>
    <name type="common">Purple gromwell</name>
    <name type="synonym">Lithospermum officinale var. erythrorhizon</name>
    <dbReference type="NCBI Taxonomy" id="34254"/>
    <lineage>
        <taxon>Eukaryota</taxon>
        <taxon>Viridiplantae</taxon>
        <taxon>Streptophyta</taxon>
        <taxon>Embryophyta</taxon>
        <taxon>Tracheophyta</taxon>
        <taxon>Spermatophyta</taxon>
        <taxon>Magnoliopsida</taxon>
        <taxon>eudicotyledons</taxon>
        <taxon>Gunneridae</taxon>
        <taxon>Pentapetalae</taxon>
        <taxon>asterids</taxon>
        <taxon>lamiids</taxon>
        <taxon>Boraginales</taxon>
        <taxon>Boraginaceae</taxon>
        <taxon>Boraginoideae</taxon>
        <taxon>Lithospermeae</taxon>
        <taxon>Lithospermum</taxon>
    </lineage>
</organism>
<evidence type="ECO:0000256" key="7">
    <source>
        <dbReference type="ARBA" id="ARBA00022827"/>
    </source>
</evidence>
<gene>
    <name evidence="12" type="ORF">LIER_05205</name>
</gene>
<dbReference type="InterPro" id="IPR016169">
    <property type="entry name" value="FAD-bd_PCMH_sub2"/>
</dbReference>
<evidence type="ECO:0000256" key="3">
    <source>
        <dbReference type="ARBA" id="ARBA00005466"/>
    </source>
</evidence>
<evidence type="ECO:0000256" key="4">
    <source>
        <dbReference type="ARBA" id="ARBA00022589"/>
    </source>
</evidence>
<dbReference type="Proteomes" id="UP001454036">
    <property type="component" value="Unassembled WGS sequence"/>
</dbReference>
<keyword evidence="8" id="KW-1015">Disulfide bond</keyword>
<accession>A0AAV3NZM4</accession>
<evidence type="ECO:0000313" key="13">
    <source>
        <dbReference type="Proteomes" id="UP001454036"/>
    </source>
</evidence>
<dbReference type="AlphaFoldDB" id="A0AAV3NZM4"/>
<evidence type="ECO:0000256" key="10">
    <source>
        <dbReference type="SAM" id="SignalP"/>
    </source>
</evidence>
<comment type="similarity">
    <text evidence="3">Belongs to the oxygen-dependent FAD-linked oxidoreductase family.</text>
</comment>
<feature type="signal peptide" evidence="10">
    <location>
        <begin position="1"/>
        <end position="18"/>
    </location>
</feature>
<comment type="cofactor">
    <cofactor evidence="1">
        <name>FAD</name>
        <dbReference type="ChEBI" id="CHEBI:57692"/>
    </cofactor>
</comment>
<proteinExistence type="inferred from homology"/>